<evidence type="ECO:0000313" key="3">
    <source>
        <dbReference type="Proteomes" id="UP000268093"/>
    </source>
</evidence>
<evidence type="ECO:0000313" key="2">
    <source>
        <dbReference type="EMBL" id="RUP48940.1"/>
    </source>
</evidence>
<keyword evidence="3" id="KW-1185">Reference proteome</keyword>
<proteinExistence type="predicted"/>
<evidence type="ECO:0000256" key="1">
    <source>
        <dbReference type="SAM" id="MobiDB-lite"/>
    </source>
</evidence>
<feature type="region of interest" description="Disordered" evidence="1">
    <location>
        <begin position="1"/>
        <end position="33"/>
    </location>
</feature>
<protein>
    <submittedName>
        <fullName evidence="2">Uncharacterized protein</fullName>
    </submittedName>
</protein>
<name>A0A433DDL1_9FUNG</name>
<dbReference type="Proteomes" id="UP000268093">
    <property type="component" value="Unassembled WGS sequence"/>
</dbReference>
<dbReference type="EMBL" id="RBNI01002762">
    <property type="protein sequence ID" value="RUP48940.1"/>
    <property type="molecule type" value="Genomic_DNA"/>
</dbReference>
<organism evidence="2 3">
    <name type="scientific">Jimgerdemannia flammicorona</name>
    <dbReference type="NCBI Taxonomy" id="994334"/>
    <lineage>
        <taxon>Eukaryota</taxon>
        <taxon>Fungi</taxon>
        <taxon>Fungi incertae sedis</taxon>
        <taxon>Mucoromycota</taxon>
        <taxon>Mucoromycotina</taxon>
        <taxon>Endogonomycetes</taxon>
        <taxon>Endogonales</taxon>
        <taxon>Endogonaceae</taxon>
        <taxon>Jimgerdemannia</taxon>
    </lineage>
</organism>
<reference evidence="2 3" key="1">
    <citation type="journal article" date="2018" name="New Phytol.">
        <title>Phylogenomics of Endogonaceae and evolution of mycorrhizas within Mucoromycota.</title>
        <authorList>
            <person name="Chang Y."/>
            <person name="Desiro A."/>
            <person name="Na H."/>
            <person name="Sandor L."/>
            <person name="Lipzen A."/>
            <person name="Clum A."/>
            <person name="Barry K."/>
            <person name="Grigoriev I.V."/>
            <person name="Martin F.M."/>
            <person name="Stajich J.E."/>
            <person name="Smith M.E."/>
            <person name="Bonito G."/>
            <person name="Spatafora J.W."/>
        </authorList>
    </citation>
    <scope>NUCLEOTIDE SEQUENCE [LARGE SCALE GENOMIC DNA]</scope>
    <source>
        <strain evidence="2 3">GMNB39</strain>
    </source>
</reference>
<dbReference type="AlphaFoldDB" id="A0A433DDL1"/>
<comment type="caution">
    <text evidence="2">The sequence shown here is derived from an EMBL/GenBank/DDBJ whole genome shotgun (WGS) entry which is preliminary data.</text>
</comment>
<accession>A0A433DDL1</accession>
<gene>
    <name evidence="2" type="ORF">BC936DRAFT_143601</name>
</gene>
<sequence length="109" mass="12686">MVPLPRSHYSDPVTTHHPRFPKPTPFTMPPEIPKTIDPRIIHLRFANELYGDTEESYRQALNSNLLNNGIDLQYNFLTTPQLAEQIYLQPTPQSAQQIYLQHDFLTMPQ</sequence>
<feature type="compositionally biased region" description="Pro residues" evidence="1">
    <location>
        <begin position="21"/>
        <end position="32"/>
    </location>
</feature>